<dbReference type="Proteomes" id="UP000706333">
    <property type="component" value="Unassembled WGS sequence"/>
</dbReference>
<evidence type="ECO:0000313" key="2">
    <source>
        <dbReference type="Proteomes" id="UP000706333"/>
    </source>
</evidence>
<gene>
    <name evidence="1" type="ORF">CCR87_05145</name>
</gene>
<reference evidence="1" key="1">
    <citation type="submission" date="2017-05" db="EMBL/GenBank/DDBJ databases">
        <authorList>
            <person name="Imhoff J.F."/>
            <person name="Rahn T."/>
            <person name="Kuenzel S."/>
            <person name="Neulinger S.C."/>
        </authorList>
    </citation>
    <scope>NUCLEOTIDE SEQUENCE</scope>
    <source>
        <strain evidence="1">LMG 28126</strain>
    </source>
</reference>
<organism evidence="1 2">
    <name type="scientific">Rhodobaculum claviforme</name>
    <dbReference type="NCBI Taxonomy" id="1549854"/>
    <lineage>
        <taxon>Bacteria</taxon>
        <taxon>Pseudomonadati</taxon>
        <taxon>Pseudomonadota</taxon>
        <taxon>Alphaproteobacteria</taxon>
        <taxon>Rhodobacterales</taxon>
        <taxon>Paracoccaceae</taxon>
        <taxon>Rhodobaculum</taxon>
    </lineage>
</organism>
<reference evidence="1" key="2">
    <citation type="journal article" date="2020" name="Microorganisms">
        <title>Osmotic Adaptation and Compatible Solute Biosynthesis of Phototrophic Bacteria as Revealed from Genome Analyses.</title>
        <authorList>
            <person name="Imhoff J.F."/>
            <person name="Rahn T."/>
            <person name="Kunzel S."/>
            <person name="Keller A."/>
            <person name="Neulinger S.C."/>
        </authorList>
    </citation>
    <scope>NUCLEOTIDE SEQUENCE</scope>
    <source>
        <strain evidence="1">LMG 28126</strain>
    </source>
</reference>
<proteinExistence type="predicted"/>
<name>A0A934TJ32_9RHOB</name>
<accession>A0A934TJ32</accession>
<protein>
    <recommendedName>
        <fullName evidence="3">Lipoprotein</fullName>
    </recommendedName>
</protein>
<dbReference type="RefSeq" id="WP_201156506.1">
    <property type="nucleotide sequence ID" value="NZ_NHSD01000159.1"/>
</dbReference>
<comment type="caution">
    <text evidence="1">The sequence shown here is derived from an EMBL/GenBank/DDBJ whole genome shotgun (WGS) entry which is preliminary data.</text>
</comment>
<sequence>MRRVIVALGLVALAGCATPYERCLSPATGQLRTIDALIAETEANIARGFALEQVRDVRFDLVPCYDIDGMVRFCREPVAIERSRPVAIDRTVEAGKLQSLRARRAELTMELSVLRADCRARHPEG</sequence>
<dbReference type="EMBL" id="NHSD01000159">
    <property type="protein sequence ID" value="MBK5926737.1"/>
    <property type="molecule type" value="Genomic_DNA"/>
</dbReference>
<evidence type="ECO:0000313" key="1">
    <source>
        <dbReference type="EMBL" id="MBK5926737.1"/>
    </source>
</evidence>
<dbReference type="AlphaFoldDB" id="A0A934TJ32"/>
<evidence type="ECO:0008006" key="3">
    <source>
        <dbReference type="Google" id="ProtNLM"/>
    </source>
</evidence>
<dbReference type="PROSITE" id="PS51257">
    <property type="entry name" value="PROKAR_LIPOPROTEIN"/>
    <property type="match status" value="1"/>
</dbReference>
<keyword evidence="2" id="KW-1185">Reference proteome</keyword>